<dbReference type="AlphaFoldDB" id="A0AAN7PA59"/>
<feature type="region of interest" description="Disordered" evidence="1">
    <location>
        <begin position="98"/>
        <end position="120"/>
    </location>
</feature>
<protein>
    <submittedName>
        <fullName evidence="2">Uncharacterized protein</fullName>
    </submittedName>
</protein>
<accession>A0AAN7PA59</accession>
<dbReference type="EMBL" id="JARPUR010000004">
    <property type="protein sequence ID" value="KAK4878091.1"/>
    <property type="molecule type" value="Genomic_DNA"/>
</dbReference>
<dbReference type="Proteomes" id="UP001353858">
    <property type="component" value="Unassembled WGS sequence"/>
</dbReference>
<evidence type="ECO:0000313" key="2">
    <source>
        <dbReference type="EMBL" id="KAK4878091.1"/>
    </source>
</evidence>
<evidence type="ECO:0000256" key="1">
    <source>
        <dbReference type="SAM" id="MobiDB-lite"/>
    </source>
</evidence>
<evidence type="ECO:0000313" key="3">
    <source>
        <dbReference type="Proteomes" id="UP001353858"/>
    </source>
</evidence>
<proteinExistence type="predicted"/>
<organism evidence="2 3">
    <name type="scientific">Aquatica leii</name>
    <dbReference type="NCBI Taxonomy" id="1421715"/>
    <lineage>
        <taxon>Eukaryota</taxon>
        <taxon>Metazoa</taxon>
        <taxon>Ecdysozoa</taxon>
        <taxon>Arthropoda</taxon>
        <taxon>Hexapoda</taxon>
        <taxon>Insecta</taxon>
        <taxon>Pterygota</taxon>
        <taxon>Neoptera</taxon>
        <taxon>Endopterygota</taxon>
        <taxon>Coleoptera</taxon>
        <taxon>Polyphaga</taxon>
        <taxon>Elateriformia</taxon>
        <taxon>Elateroidea</taxon>
        <taxon>Lampyridae</taxon>
        <taxon>Luciolinae</taxon>
        <taxon>Aquatica</taxon>
    </lineage>
</organism>
<sequence length="299" mass="34720">MQSLRRLRTHRLHSWKTRNDSTNVSHALHPHCECEKSAEYKINLSSNNHKVKEQRCYCQKSPVRSKFNLKPKNSPVERCDTAKHDCIAEYSPTTEECRSSDKSRLAVPSNKLEENDSAQRSILRRDIPKLVYENDDEEESTDNNDIPFQSKEIEKNLKTLNTFRKENYFDCHSNQNLNAQVSDHKCLHKFVLNNRLVPEPLHADPFGTSRCVHCNQPAKKEPSTPKEKGNYQSSVLNKSKKHKCIKSISLTRDKDITEIEIPKNFNKYLELFDNTVDNLKKVRPLNSIALRHQKGVNLN</sequence>
<comment type="caution">
    <text evidence="2">The sequence shown here is derived from an EMBL/GenBank/DDBJ whole genome shotgun (WGS) entry which is preliminary data.</text>
</comment>
<keyword evidence="3" id="KW-1185">Reference proteome</keyword>
<gene>
    <name evidence="2" type="ORF">RN001_010597</name>
</gene>
<reference evidence="3" key="1">
    <citation type="submission" date="2023-01" db="EMBL/GenBank/DDBJ databases">
        <title>Key to firefly adult light organ development and bioluminescence: homeobox transcription factors regulate luciferase expression and transportation to peroxisome.</title>
        <authorList>
            <person name="Fu X."/>
        </authorList>
    </citation>
    <scope>NUCLEOTIDE SEQUENCE [LARGE SCALE GENOMIC DNA]</scope>
</reference>
<name>A0AAN7PA59_9COLE</name>